<name>A0A075K3I8_9GAMM</name>
<dbReference type="RefSeq" id="WP_026034311.1">
    <property type="nucleotide sequence ID" value="NZ_ALOY01000184.1"/>
</dbReference>
<dbReference type="HOGENOM" id="CLU_284245_0_0_6"/>
<feature type="chain" id="PRO_5001706705" evidence="1">
    <location>
        <begin position="24"/>
        <end position="1093"/>
    </location>
</feature>
<dbReference type="Pfam" id="PF03797">
    <property type="entry name" value="Autotransporter"/>
    <property type="match status" value="1"/>
</dbReference>
<keyword evidence="1" id="KW-0732">Signal</keyword>
<protein>
    <submittedName>
        <fullName evidence="3">Autotransporter protein</fullName>
    </submittedName>
</protein>
<dbReference type="InterPro" id="IPR036709">
    <property type="entry name" value="Autotransporte_beta_dom_sf"/>
</dbReference>
<dbReference type="InterPro" id="IPR006315">
    <property type="entry name" value="OM_autotransptr_brl_dom"/>
</dbReference>
<dbReference type="EMBL" id="CP008884">
    <property type="protein sequence ID" value="AIF48277.1"/>
    <property type="molecule type" value="Genomic_DNA"/>
</dbReference>
<dbReference type="GO" id="GO:0019867">
    <property type="term" value="C:outer membrane"/>
    <property type="evidence" value="ECO:0007669"/>
    <property type="project" value="InterPro"/>
</dbReference>
<evidence type="ECO:0000313" key="3">
    <source>
        <dbReference type="EMBL" id="AIF48277.1"/>
    </source>
</evidence>
<organism evidence="3 4">
    <name type="scientific">Dyella japonica A8</name>
    <dbReference type="NCBI Taxonomy" id="1217721"/>
    <lineage>
        <taxon>Bacteria</taxon>
        <taxon>Pseudomonadati</taxon>
        <taxon>Pseudomonadota</taxon>
        <taxon>Gammaproteobacteria</taxon>
        <taxon>Lysobacterales</taxon>
        <taxon>Rhodanobacteraceae</taxon>
        <taxon>Dyella</taxon>
    </lineage>
</organism>
<dbReference type="Proteomes" id="UP000027987">
    <property type="component" value="Chromosome"/>
</dbReference>
<dbReference type="OrthoDB" id="5360469at2"/>
<dbReference type="SUPFAM" id="SSF103515">
    <property type="entry name" value="Autotransporter"/>
    <property type="match status" value="1"/>
</dbReference>
<dbReference type="PATRIC" id="fig|1217721.7.peg.2884"/>
<feature type="signal peptide" evidence="1">
    <location>
        <begin position="1"/>
        <end position="23"/>
    </location>
</feature>
<evidence type="ECO:0000256" key="1">
    <source>
        <dbReference type="SAM" id="SignalP"/>
    </source>
</evidence>
<dbReference type="KEGG" id="dja:HY57_13995"/>
<dbReference type="AlphaFoldDB" id="A0A075K3I8"/>
<feature type="domain" description="Autotransporter" evidence="2">
    <location>
        <begin position="817"/>
        <end position="1093"/>
    </location>
</feature>
<keyword evidence="4" id="KW-1185">Reference proteome</keyword>
<dbReference type="SMART" id="SM00869">
    <property type="entry name" value="Autotransporter"/>
    <property type="match status" value="1"/>
</dbReference>
<reference evidence="3 4" key="1">
    <citation type="submission" date="2014-07" db="EMBL/GenBank/DDBJ databases">
        <title>Complete Genome Sequence of Dyella japonica Strain A8 Isolated from Malaysian Tropical Soil.</title>
        <authorList>
            <person name="Hui R.K.H."/>
            <person name="Chen J.-W."/>
            <person name="Chan K.-G."/>
            <person name="Leung F.C.C."/>
        </authorList>
    </citation>
    <scope>NUCLEOTIDE SEQUENCE [LARGE SCALE GENOMIC DNA]</scope>
    <source>
        <strain evidence="3 4">A8</strain>
    </source>
</reference>
<dbReference type="NCBIfam" id="TIGR01414">
    <property type="entry name" value="autotrans_barl"/>
    <property type="match status" value="1"/>
</dbReference>
<dbReference type="InterPro" id="IPR005546">
    <property type="entry name" value="Autotransporte_beta"/>
</dbReference>
<sequence length="1093" mass="110011">MRKIQYRPLALALACAFSTQAWAQTSDIPLDIIQENYGGGQFGYRLGINVGVNGAQPQEYLFDTGSDSFNIDVGLTALHGSGPAWFPTQAGTATGPLQFYLYGDGTYGYLQASTTVASMQFYNSTSGAQVANFATPGGAPVAVNYAYVTSTATGAPVGTANGVTLKIDTGFQQNLANGVAPEEGVFYGIVGAGDFGNGVPGMLSKSGYIVEANGGAGVPGNCGSGCLILGLTPALRAQFLSVVPWIGGAQGTFALSGAPSANQFDTQFMYALSDGKTTSSASLPTLFDTGTPNIMLIDNGVGLLSGETAAGHINANGDEVPGITLTATGVAPGAQPSSVLTGDDSSGDYTNVVTVGPYGGFPNGAIYGIGFFFRNAVMYDLQNQATGYTPFYVTDAAITTGFTVTSAMGPLGLAGVISGTGPFTVAAGGIVNLSGTNTYTGATVVNPSGWLGIAGPGSIASSSDVHIDGVLDISRASQATTITSLSGAGLVQLGGNVLMLTHASGNFAGQLADGGLSSGGGGGLVVSSGREVLSGQNTYTGATGIAAQGELDLSGSLAGGVLNLGVLGNTGSIGGSVVNQGWLANSGRIAGSVVSSGLLTGQGHIGGSLSVSGTVMPTGPGFAVTGNYLQAAGSNYLAPANPGQPGDSSQIVVGGQAALAQGAVLTVGPAPAGEFYTKGARYTVLTANQGVTGTYTLGGNTTLSAVLGIATAYDAQHVYLDVVQNRSLGSVGATRNEVSTLNGVQSLAANNAIFAAVANLPSDAAIRSAADQLQGDIHASARGTFLEDSHFIRDAVNGRLSQLDGGGTPSASSADASAANGLAWWGQFLGSWGHRDSNGNAAAVSRSLGGFVIGADMPVGEYTHVGALGGYTQTSLQAASHHSSDASDDAHVGLYAGSQWGAWGLRGGVAYSGHSFDSTRGVAFGTVGEQLLGHGKASTEQAFAEGGYLMQWRRMSLEPFAQAAYVRLHSDGFTEHGGAAALRVQGDDDALTYGTLGARAATHFQLNGDVFDAHAMLGWRHAFGQVNPQAQMGLAGGDAFAVDGVPLARDVMVLDVGLSVPVTRHANVSLAYNGQVGHRVVDSGFRGGFVWKF</sequence>
<proteinExistence type="predicted"/>
<dbReference type="Gene3D" id="2.40.128.130">
    <property type="entry name" value="Autotransporter beta-domain"/>
    <property type="match status" value="1"/>
</dbReference>
<evidence type="ECO:0000259" key="2">
    <source>
        <dbReference type="PROSITE" id="PS51208"/>
    </source>
</evidence>
<evidence type="ECO:0000313" key="4">
    <source>
        <dbReference type="Proteomes" id="UP000027987"/>
    </source>
</evidence>
<accession>A0A075K3I8</accession>
<gene>
    <name evidence="3" type="ORF">HY57_13995</name>
</gene>
<dbReference type="PROSITE" id="PS51208">
    <property type="entry name" value="AUTOTRANSPORTER"/>
    <property type="match status" value="1"/>
</dbReference>